<feature type="compositionally biased region" description="Polar residues" evidence="10">
    <location>
        <begin position="255"/>
        <end position="272"/>
    </location>
</feature>
<reference evidence="13 14" key="1">
    <citation type="submission" date="2020-08" db="EMBL/GenBank/DDBJ databases">
        <authorList>
            <person name="Hejnol A."/>
        </authorList>
    </citation>
    <scope>NUCLEOTIDE SEQUENCE [LARGE SCALE GENOMIC DNA]</scope>
</reference>
<evidence type="ECO:0000256" key="4">
    <source>
        <dbReference type="ARBA" id="ARBA00022816"/>
    </source>
</evidence>
<feature type="region of interest" description="Disordered" evidence="10">
    <location>
        <begin position="255"/>
        <end position="286"/>
    </location>
</feature>
<dbReference type="GO" id="GO:0051028">
    <property type="term" value="P:mRNA transport"/>
    <property type="evidence" value="ECO:0007669"/>
    <property type="project" value="UniProtKB-KW"/>
</dbReference>
<evidence type="ECO:0000256" key="6">
    <source>
        <dbReference type="ARBA" id="ARBA00022990"/>
    </source>
</evidence>
<keyword evidence="14" id="KW-1185">Reference proteome</keyword>
<feature type="domain" description="Nuclear pore complex NUP2/50/61" evidence="12">
    <location>
        <begin position="2"/>
        <end position="79"/>
    </location>
</feature>
<dbReference type="Proteomes" id="UP000549394">
    <property type="component" value="Unassembled WGS sequence"/>
</dbReference>
<evidence type="ECO:0000256" key="8">
    <source>
        <dbReference type="ARBA" id="ARBA00023132"/>
    </source>
</evidence>
<dbReference type="GO" id="GO:0006606">
    <property type="term" value="P:protein import into nucleus"/>
    <property type="evidence" value="ECO:0007669"/>
    <property type="project" value="TreeGrafter"/>
</dbReference>
<keyword evidence="4" id="KW-0509">mRNA transport</keyword>
<gene>
    <name evidence="13" type="ORF">DGYR_LOCUS2606</name>
</gene>
<dbReference type="PANTHER" id="PTHR23138:SF141">
    <property type="entry name" value="NUCLEAR PORE COMPLEX PROTEIN NUP50"/>
    <property type="match status" value="1"/>
</dbReference>
<dbReference type="Gene3D" id="2.30.29.30">
    <property type="entry name" value="Pleckstrin-homology domain (PH domain)/Phosphotyrosine-binding domain (PTB)"/>
    <property type="match status" value="1"/>
</dbReference>
<sequence length="405" mass="45357">MAKRTAEKDLNRDNWDQDEEKEEAGVFKRAADSELQKRVIKHAKRSNLGAEKPTGLFKSVSLINSDDSSKEKLFEFGKNTSSAANFTFAFNDPKKSTPDVTPTTTAPDVTSDIRNPPDVAKESLSIKQLPDVAMESSGSSNNETAELKAAIRELNSSFKKWIEQQLKEDELINIAPSCQSYIDHIAKLKSKYSEFSKIFVENGGSLPNGGKNSFSFNKPEKEKKAAEGPKLTFHIKDCDTKTPFSNLKPVDTSTFKFGPTSSTTDKTPQTSKNDNEEDYVPPEPEKKVLAEEGSKFSVKVKMYFMIEKTWMDRGTGMAFLKPLENSAQLIVRAENTLGTIMLNNVLKKELKMTKSGDKAFSFVTVPNPPVEPKNPEKAFPILLRVKTKELRDEFLKNIDEMKNTE</sequence>
<evidence type="ECO:0000256" key="5">
    <source>
        <dbReference type="ARBA" id="ARBA00022927"/>
    </source>
</evidence>
<accession>A0A7I8VDB4</accession>
<evidence type="ECO:0000256" key="10">
    <source>
        <dbReference type="SAM" id="MobiDB-lite"/>
    </source>
</evidence>
<keyword evidence="6" id="KW-0007">Acetylation</keyword>
<dbReference type="Pfam" id="PF08911">
    <property type="entry name" value="NUP50"/>
    <property type="match status" value="1"/>
</dbReference>
<comment type="subcellular location">
    <subcellularLocation>
        <location evidence="1">Nucleus</location>
        <location evidence="1">Nuclear pore complex</location>
    </subcellularLocation>
</comment>
<feature type="compositionally biased region" description="Basic and acidic residues" evidence="10">
    <location>
        <begin position="1"/>
        <end position="15"/>
    </location>
</feature>
<dbReference type="InterPro" id="IPR000156">
    <property type="entry name" value="Ran_bind_dom"/>
</dbReference>
<comment type="caution">
    <text evidence="13">The sequence shown here is derived from an EMBL/GenBank/DDBJ whole genome shotgun (WGS) entry which is preliminary data.</text>
</comment>
<evidence type="ECO:0000313" key="14">
    <source>
        <dbReference type="Proteomes" id="UP000549394"/>
    </source>
</evidence>
<keyword evidence="7" id="KW-0811">Translocation</keyword>
<dbReference type="InterPro" id="IPR011993">
    <property type="entry name" value="PH-like_dom_sf"/>
</dbReference>
<keyword evidence="3" id="KW-0677">Repeat</keyword>
<evidence type="ECO:0000256" key="3">
    <source>
        <dbReference type="ARBA" id="ARBA00022737"/>
    </source>
</evidence>
<name>A0A7I8VDB4_9ANNE</name>
<proteinExistence type="predicted"/>
<organism evidence="13 14">
    <name type="scientific">Dimorphilus gyrociliatus</name>
    <dbReference type="NCBI Taxonomy" id="2664684"/>
    <lineage>
        <taxon>Eukaryota</taxon>
        <taxon>Metazoa</taxon>
        <taxon>Spiralia</taxon>
        <taxon>Lophotrochozoa</taxon>
        <taxon>Annelida</taxon>
        <taxon>Polychaeta</taxon>
        <taxon>Polychaeta incertae sedis</taxon>
        <taxon>Dinophilidae</taxon>
        <taxon>Dimorphilus</taxon>
    </lineage>
</organism>
<dbReference type="EMBL" id="CAJFCJ010000004">
    <property type="protein sequence ID" value="CAD5113650.1"/>
    <property type="molecule type" value="Genomic_DNA"/>
</dbReference>
<dbReference type="GO" id="GO:0005643">
    <property type="term" value="C:nuclear pore"/>
    <property type="evidence" value="ECO:0007669"/>
    <property type="project" value="UniProtKB-SubCell"/>
</dbReference>
<dbReference type="InterPro" id="IPR015007">
    <property type="entry name" value="NUP2/50/61"/>
</dbReference>
<dbReference type="PANTHER" id="PTHR23138">
    <property type="entry name" value="RAN BINDING PROTEIN"/>
    <property type="match status" value="1"/>
</dbReference>
<evidence type="ECO:0000256" key="9">
    <source>
        <dbReference type="ARBA" id="ARBA00023242"/>
    </source>
</evidence>
<keyword evidence="2" id="KW-0813">Transport</keyword>
<dbReference type="Pfam" id="PF00638">
    <property type="entry name" value="Ran_BP1"/>
    <property type="match status" value="1"/>
</dbReference>
<evidence type="ECO:0000256" key="2">
    <source>
        <dbReference type="ARBA" id="ARBA00022448"/>
    </source>
</evidence>
<evidence type="ECO:0000259" key="11">
    <source>
        <dbReference type="Pfam" id="PF00638"/>
    </source>
</evidence>
<dbReference type="InterPro" id="IPR045255">
    <property type="entry name" value="RanBP1-like"/>
</dbReference>
<dbReference type="AlphaFoldDB" id="A0A7I8VDB4"/>
<keyword evidence="5" id="KW-0653">Protein transport</keyword>
<evidence type="ECO:0000313" key="13">
    <source>
        <dbReference type="EMBL" id="CAD5113650.1"/>
    </source>
</evidence>
<feature type="domain" description="RanBD1" evidence="11">
    <location>
        <begin position="292"/>
        <end position="403"/>
    </location>
</feature>
<protein>
    <submittedName>
        <fullName evidence="13">DgyrCDS2811</fullName>
    </submittedName>
</protein>
<keyword evidence="9" id="KW-0539">Nucleus</keyword>
<feature type="compositionally biased region" description="Low complexity" evidence="10">
    <location>
        <begin position="98"/>
        <end position="112"/>
    </location>
</feature>
<dbReference type="SUPFAM" id="SSF50729">
    <property type="entry name" value="PH domain-like"/>
    <property type="match status" value="1"/>
</dbReference>
<evidence type="ECO:0000259" key="12">
    <source>
        <dbReference type="Pfam" id="PF08911"/>
    </source>
</evidence>
<feature type="region of interest" description="Disordered" evidence="10">
    <location>
        <begin position="1"/>
        <end position="29"/>
    </location>
</feature>
<evidence type="ECO:0000256" key="1">
    <source>
        <dbReference type="ARBA" id="ARBA00004567"/>
    </source>
</evidence>
<dbReference type="OrthoDB" id="10062131at2759"/>
<keyword evidence="8" id="KW-0906">Nuclear pore complex</keyword>
<evidence type="ECO:0000256" key="7">
    <source>
        <dbReference type="ARBA" id="ARBA00023010"/>
    </source>
</evidence>
<feature type="region of interest" description="Disordered" evidence="10">
    <location>
        <begin position="89"/>
        <end position="117"/>
    </location>
</feature>